<dbReference type="Pfam" id="PF01926">
    <property type="entry name" value="MMR_HSR1"/>
    <property type="match status" value="1"/>
</dbReference>
<feature type="region of interest" description="Disordered" evidence="4">
    <location>
        <begin position="43"/>
        <end position="209"/>
    </location>
</feature>
<dbReference type="PANTHER" id="PTHR45782:SF4">
    <property type="entry name" value="MITOCHONDRIAL RIBOSOME-ASSOCIATED GTPASE 1"/>
    <property type="match status" value="1"/>
</dbReference>
<dbReference type="GO" id="GO:0032543">
    <property type="term" value="P:mitochondrial translation"/>
    <property type="evidence" value="ECO:0007669"/>
    <property type="project" value="TreeGrafter"/>
</dbReference>
<keyword evidence="3" id="KW-0175">Coiled coil</keyword>
<feature type="domain" description="G" evidence="5">
    <location>
        <begin position="694"/>
        <end position="765"/>
    </location>
</feature>
<evidence type="ECO:0000256" key="2">
    <source>
        <dbReference type="ARBA" id="ARBA00023134"/>
    </source>
</evidence>
<evidence type="ECO:0000256" key="4">
    <source>
        <dbReference type="SAM" id="MobiDB-lite"/>
    </source>
</evidence>
<accession>A0A0L7M6U5</accession>
<dbReference type="Gene3D" id="3.40.50.300">
    <property type="entry name" value="P-loop containing nucleotide triphosphate hydrolases"/>
    <property type="match status" value="1"/>
</dbReference>
<gene>
    <name evidence="6" type="ORF">PFDG_02730</name>
</gene>
<evidence type="ECO:0000259" key="5">
    <source>
        <dbReference type="Pfam" id="PF01926"/>
    </source>
</evidence>
<dbReference type="InterPro" id="IPR006073">
    <property type="entry name" value="GTP-bd"/>
</dbReference>
<dbReference type="KEGG" id="pfd:PFDG_02730"/>
<sequence>IPTLEPLNLNSYPCKTKVLKKNNYLSIKNGKSKKYGCNELFRQKGDELDEYKDNKIDDEKNDNKSNDKRNDEKNDNKTNDKRNDEKNDNKTNDKRNDEKNDNKTNDKMKDEKNDNKTNDKRNDEKNDNKTNDKRNDEKNDNKTNDKMKDEKNDNKTNDKMKDEKNDNKTNDKMKDEKNDNKTNDKMKDEKNNNERNDKMKDEKNDNKTKDKINDDIYETFDEYFNKRAEENYTKLEGEKLKILKENIHTNKDEIRNVLKKTYKNEYNKLIKEDQEDEEVSQAVYENIKITFLMKENINNFLFTQYSYMINKLKEKSVIIKNLKKFYNQNVNPGGDSVHQNEDATKTNNVTDKDNRTHIDDSNQNNNINYHEDIHNKNYINNHEETLLKDQLNNIRKPFYHNKFVDKYYPNNNSKYKEENKSKDHIKNIIENVSFFKPEQNYEQTKNCRTFSDQIFANVKIEGEHILNNLRKGNEQDKNNNNNNNNNKFTQDDIMTNDNEGEESTSLFLKNNVCPLQLLKDNVKTFLNYKKENIIKSNIHEDLLYGRVKVHWFPKFMKRVITKIPDYIKVSDIIIEVRNGIIPFVFDDLFALNIFDIHTNKPHIIVYTNSDKSSTKANEEWGNYYRRKLFWYDKNFNKNINKKYLNQMKKSAVIFLDAKNGKKEIIVLKKLINRLCYHIIEKKKKKGIHNYKVKCIFIGLPNVGKSALINRILEIKKAKSYDNPGLTTNIQMYSNKKYELIDTPGILAQNLYKIKEKNFNKNNIILDHIYNHNSNNHSLDNVVSIKNYNNYMHVENNIYLLALCNHISPKMYDVYNIAETLMQNIYDAYQYDNDYVDLQKIIKRYQINFNECLNSQGNFSPYHFIQKLARDKCHNDINQAAMRLVTDFRKNYLGRTTLNYPLYFNKKSITLKQYKHFQNQKSDKYIGW</sequence>
<dbReference type="AlphaFoldDB" id="A0A0L7M6U5"/>
<feature type="coiled-coil region" evidence="3">
    <location>
        <begin position="225"/>
        <end position="260"/>
    </location>
</feature>
<evidence type="ECO:0000313" key="7">
    <source>
        <dbReference type="Proteomes" id="UP000054282"/>
    </source>
</evidence>
<evidence type="ECO:0000256" key="3">
    <source>
        <dbReference type="SAM" id="Coils"/>
    </source>
</evidence>
<feature type="region of interest" description="Disordered" evidence="4">
    <location>
        <begin position="331"/>
        <end position="366"/>
    </location>
</feature>
<dbReference type="EMBL" id="GG701674">
    <property type="protein sequence ID" value="KOB88533.1"/>
    <property type="molecule type" value="Genomic_DNA"/>
</dbReference>
<dbReference type="GO" id="GO:0005739">
    <property type="term" value="C:mitochondrion"/>
    <property type="evidence" value="ECO:0007669"/>
    <property type="project" value="TreeGrafter"/>
</dbReference>
<evidence type="ECO:0000256" key="1">
    <source>
        <dbReference type="ARBA" id="ARBA00022741"/>
    </source>
</evidence>
<feature type="non-terminal residue" evidence="6">
    <location>
        <position position="1"/>
    </location>
</feature>
<dbReference type="Proteomes" id="UP000054282">
    <property type="component" value="Unassembled WGS sequence"/>
</dbReference>
<dbReference type="PANTHER" id="PTHR45782">
    <property type="entry name" value="MITOCHONDRIAL RIBOSOME-ASSOCIATED GTPASE 1"/>
    <property type="match status" value="1"/>
</dbReference>
<reference evidence="7" key="2">
    <citation type="submission" date="2006-09" db="EMBL/GenBank/DDBJ databases">
        <title>The genome sequence of Plasmodium falciparum Dd2.</title>
        <authorList>
            <consortium name="The Broad Institute Genome Sequencing Platform"/>
            <person name="Birren B."/>
            <person name="Lander E."/>
            <person name="Galagan J."/>
            <person name="Nusbaum C."/>
            <person name="Devon K."/>
            <person name="Henn M."/>
            <person name="Jaffe D."/>
            <person name="Butler J."/>
            <person name="Alvarez P."/>
            <person name="Gnerre S."/>
            <person name="Grabherr M."/>
            <person name="Kleber M."/>
            <person name="Mauceli E."/>
            <person name="Brockman W."/>
            <person name="MacCallum I.A."/>
            <person name="Rounsley S."/>
            <person name="Young S."/>
            <person name="LaButti K."/>
            <person name="Pushparaj V."/>
            <person name="DeCaprio D."/>
            <person name="Crawford M."/>
            <person name="Koehrsen M."/>
            <person name="Engels R."/>
            <person name="Montgomery P."/>
            <person name="Pearson M."/>
            <person name="Howarth C."/>
            <person name="Larson L."/>
            <person name="Luoma S."/>
            <person name="White J."/>
            <person name="Kodira C."/>
            <person name="Zeng Q."/>
            <person name="O'Leary S."/>
            <person name="Yandava C."/>
            <person name="Alvarado L."/>
            <person name="Wirth D."/>
            <person name="Volkman S."/>
            <person name="Hartl D."/>
        </authorList>
    </citation>
    <scope>NUCLEOTIDE SEQUENCE [LARGE SCALE GENOMIC DNA]</scope>
</reference>
<keyword evidence="2" id="KW-0342">GTP-binding</keyword>
<dbReference type="GO" id="GO:0003924">
    <property type="term" value="F:GTPase activity"/>
    <property type="evidence" value="ECO:0007669"/>
    <property type="project" value="TreeGrafter"/>
</dbReference>
<keyword evidence="1" id="KW-0547">Nucleotide-binding</keyword>
<dbReference type="OMA" id="PYHFIQK"/>
<protein>
    <recommendedName>
        <fullName evidence="5">G domain-containing protein</fullName>
    </recommendedName>
</protein>
<dbReference type="FunFam" id="3.40.50.300:FF:002009">
    <property type="entry name" value="Ribosome biogenesis GTPase A, putative"/>
    <property type="match status" value="1"/>
</dbReference>
<dbReference type="SUPFAM" id="SSF52540">
    <property type="entry name" value="P-loop containing nucleoside triphosphate hydrolases"/>
    <property type="match status" value="1"/>
</dbReference>
<name>A0A0L7M6U5_PLAF4</name>
<dbReference type="GO" id="GO:0005525">
    <property type="term" value="F:GTP binding"/>
    <property type="evidence" value="ECO:0007669"/>
    <property type="project" value="UniProtKB-KW"/>
</dbReference>
<dbReference type="OrthoDB" id="269151at2759"/>
<reference evidence="7" key="1">
    <citation type="submission" date="2006-09" db="EMBL/GenBank/DDBJ databases">
        <title>Annotation of Plasmodium falciparum Dd2.</title>
        <authorList>
            <consortium name="The Broad Institute Genome Sequencing Platform"/>
            <person name="Volkman S.K."/>
            <person name="Neafsey D.E."/>
            <person name="Dash A.P."/>
            <person name="Chitnis C.E."/>
            <person name="Hartl D.L."/>
            <person name="Young S.K."/>
            <person name="Zeng Q."/>
            <person name="Koehrsen M."/>
            <person name="Alvarado L."/>
            <person name="Berlin A."/>
            <person name="Borenstein D."/>
            <person name="Chapman S.B."/>
            <person name="Chen Z."/>
            <person name="Engels R."/>
            <person name="Freedman E."/>
            <person name="Gellesch M."/>
            <person name="Goldberg J."/>
            <person name="Griggs A."/>
            <person name="Gujja S."/>
            <person name="Heilman E.R."/>
            <person name="Heiman D.I."/>
            <person name="Howarth C."/>
            <person name="Jen D."/>
            <person name="Larson L."/>
            <person name="Mehta T."/>
            <person name="Neiman D."/>
            <person name="Park D."/>
            <person name="Pearson M."/>
            <person name="Roberts A."/>
            <person name="Saif S."/>
            <person name="Shea T."/>
            <person name="Shenoy N."/>
            <person name="Sisk P."/>
            <person name="Stolte C."/>
            <person name="Sykes S."/>
            <person name="Walk T."/>
            <person name="White J."/>
            <person name="Yandava C."/>
            <person name="Haas B."/>
            <person name="Henn M.R."/>
            <person name="Nusbaum C."/>
            <person name="Birren B."/>
        </authorList>
    </citation>
    <scope>NUCLEOTIDE SEQUENCE [LARGE SCALE GENOMIC DNA]</scope>
</reference>
<dbReference type="InterPro" id="IPR027417">
    <property type="entry name" value="P-loop_NTPase"/>
</dbReference>
<feature type="region of interest" description="Disordered" evidence="4">
    <location>
        <begin position="471"/>
        <end position="492"/>
    </location>
</feature>
<organism evidence="6 7">
    <name type="scientific">Plasmodium falciparum (isolate Dd2)</name>
    <dbReference type="NCBI Taxonomy" id="57267"/>
    <lineage>
        <taxon>Eukaryota</taxon>
        <taxon>Sar</taxon>
        <taxon>Alveolata</taxon>
        <taxon>Apicomplexa</taxon>
        <taxon>Aconoidasida</taxon>
        <taxon>Haemosporida</taxon>
        <taxon>Plasmodiidae</taxon>
        <taxon>Plasmodium</taxon>
        <taxon>Plasmodium (Laverania)</taxon>
    </lineage>
</organism>
<evidence type="ECO:0000313" key="6">
    <source>
        <dbReference type="EMBL" id="KOB88533.1"/>
    </source>
</evidence>
<feature type="compositionally biased region" description="Basic and acidic residues" evidence="4">
    <location>
        <begin position="338"/>
        <end position="360"/>
    </location>
</feature>
<proteinExistence type="predicted"/>